<dbReference type="InterPro" id="IPR029052">
    <property type="entry name" value="Metallo-depent_PP-like"/>
</dbReference>
<dbReference type="SUPFAM" id="SSF56300">
    <property type="entry name" value="Metallo-dependent phosphatases"/>
    <property type="match status" value="1"/>
</dbReference>
<dbReference type="PANTHER" id="PTHR11668">
    <property type="entry name" value="SERINE/THREONINE PROTEIN PHOSPHATASE"/>
    <property type="match status" value="1"/>
</dbReference>
<dbReference type="SMART" id="SM00156">
    <property type="entry name" value="PP2Ac"/>
    <property type="match status" value="1"/>
</dbReference>
<name>A0ABM7YEJ4_9EURY</name>
<evidence type="ECO:0000313" key="3">
    <source>
        <dbReference type="Proteomes" id="UP000831817"/>
    </source>
</evidence>
<dbReference type="PROSITE" id="PS50007">
    <property type="entry name" value="PIPLC_X_DOMAIN"/>
    <property type="match status" value="1"/>
</dbReference>
<organism evidence="2 3">
    <name type="scientific">Methanothermobacter tenebrarum</name>
    <dbReference type="NCBI Taxonomy" id="680118"/>
    <lineage>
        <taxon>Archaea</taxon>
        <taxon>Methanobacteriati</taxon>
        <taxon>Methanobacteriota</taxon>
        <taxon>Methanomada group</taxon>
        <taxon>Methanobacteria</taxon>
        <taxon>Methanobacteriales</taxon>
        <taxon>Methanobacteriaceae</taxon>
        <taxon>Methanothermobacter</taxon>
    </lineage>
</organism>
<reference evidence="2 3" key="1">
    <citation type="submission" date="2022-04" db="EMBL/GenBank/DDBJ databases">
        <title>Complete genome of Methanothermobacter tenebrarum strain RMAS.</title>
        <authorList>
            <person name="Nakamura K."/>
            <person name="Oshima K."/>
            <person name="Hattori M."/>
            <person name="Kamagata Y."/>
            <person name="Takamizawa K."/>
        </authorList>
    </citation>
    <scope>NUCLEOTIDE SEQUENCE [LARGE SCALE GENOMIC DNA]</scope>
    <source>
        <strain evidence="2 3">RMAS</strain>
    </source>
</reference>
<dbReference type="InterPro" id="IPR004843">
    <property type="entry name" value="Calcineurin-like_PHP"/>
</dbReference>
<keyword evidence="3" id="KW-1185">Reference proteome</keyword>
<dbReference type="PANTHER" id="PTHR11668:SF496">
    <property type="entry name" value="SERINE_THREONINE-PROTEIN PHOSPHATASE"/>
    <property type="match status" value="1"/>
</dbReference>
<dbReference type="Proteomes" id="UP000831817">
    <property type="component" value="Chromosome"/>
</dbReference>
<evidence type="ECO:0000313" key="2">
    <source>
        <dbReference type="EMBL" id="BDH79705.1"/>
    </source>
</evidence>
<accession>A0ABM7YEJ4</accession>
<dbReference type="Pfam" id="PF00149">
    <property type="entry name" value="Metallophos"/>
    <property type="match status" value="1"/>
</dbReference>
<dbReference type="InterPro" id="IPR006186">
    <property type="entry name" value="Ser/Thr-sp_prot-phosphatase"/>
</dbReference>
<protein>
    <recommendedName>
        <fullName evidence="1">Serine/threonine specific protein phosphatases domain-containing protein</fullName>
    </recommendedName>
</protein>
<dbReference type="CDD" id="cd00144">
    <property type="entry name" value="MPP_PPP_family"/>
    <property type="match status" value="1"/>
</dbReference>
<proteinExistence type="predicted"/>
<dbReference type="Gene3D" id="3.60.21.10">
    <property type="match status" value="1"/>
</dbReference>
<sequence>MSIKGSLIEIGSNENLLVVTDIHGNFTDFKIYLRIWEEDHGRESPIVFTGDFIHSMGYEDGSIEILETLIAYYRRYKNFYLLLGNHEWSHITGIDVFKGGINQSLEFEMLLKEKFGDKWIEKFESYKRFFKELPFAIRTKNRVFISHAGPSKHIKGLDDIIRIKEDGYQSPAVYEMLWNRYGSYLEKDIDEFLDRVKCNAMIVGHTPVDGFQIIGNQIILSSSYSAGRKAYINLDIKKRIESAQDLIPMIEFIQY</sequence>
<dbReference type="RefSeq" id="WP_248564042.1">
    <property type="nucleotide sequence ID" value="NZ_AP025698.1"/>
</dbReference>
<feature type="domain" description="Serine/threonine specific protein phosphatases" evidence="1">
    <location>
        <begin position="1"/>
        <end position="247"/>
    </location>
</feature>
<dbReference type="EMBL" id="AP025698">
    <property type="protein sequence ID" value="BDH79705.1"/>
    <property type="molecule type" value="Genomic_DNA"/>
</dbReference>
<evidence type="ECO:0000259" key="1">
    <source>
        <dbReference type="SMART" id="SM00156"/>
    </source>
</evidence>
<gene>
    <name evidence="2" type="ORF">MTTB_10840</name>
</gene>
<dbReference type="GeneID" id="71965607"/>
<dbReference type="InterPro" id="IPR050341">
    <property type="entry name" value="PP1_catalytic_subunit"/>
</dbReference>